<keyword evidence="3 5" id="KW-1133">Transmembrane helix</keyword>
<dbReference type="OMA" id="QFLPWKY"/>
<accession>A0A0U5FPG8</accession>
<feature type="transmembrane region" description="Helical" evidence="5">
    <location>
        <begin position="106"/>
        <end position="126"/>
    </location>
</feature>
<feature type="transmembrane region" description="Helical" evidence="5">
    <location>
        <begin position="167"/>
        <end position="184"/>
    </location>
</feature>
<comment type="subcellular location">
    <subcellularLocation>
        <location evidence="1">Membrane</location>
        <topology evidence="1">Multi-pass membrane protein</topology>
    </subcellularLocation>
</comment>
<evidence type="ECO:0008006" key="8">
    <source>
        <dbReference type="Google" id="ProtNLM"/>
    </source>
</evidence>
<dbReference type="GO" id="GO:0005886">
    <property type="term" value="C:plasma membrane"/>
    <property type="evidence" value="ECO:0007669"/>
    <property type="project" value="TreeGrafter"/>
</dbReference>
<evidence type="ECO:0000256" key="5">
    <source>
        <dbReference type="SAM" id="Phobius"/>
    </source>
</evidence>
<dbReference type="OrthoDB" id="4078873at2759"/>
<evidence type="ECO:0000313" key="7">
    <source>
        <dbReference type="Proteomes" id="UP000054771"/>
    </source>
</evidence>
<keyword evidence="2 5" id="KW-0812">Transmembrane</keyword>
<feature type="transmembrane region" description="Helical" evidence="5">
    <location>
        <begin position="138"/>
        <end position="155"/>
    </location>
</feature>
<dbReference type="GO" id="GO:0022857">
    <property type="term" value="F:transmembrane transporter activity"/>
    <property type="evidence" value="ECO:0007669"/>
    <property type="project" value="InterPro"/>
</dbReference>
<dbReference type="PANTHER" id="PTHR23501:SF107">
    <property type="entry name" value="TRANSPORTER, PUTATIVE (AFU_ORTHOLOGUE AFUA_7G04730)-RELATED"/>
    <property type="match status" value="1"/>
</dbReference>
<organism evidence="6 7">
    <name type="scientific">Aspergillus calidoustus</name>
    <dbReference type="NCBI Taxonomy" id="454130"/>
    <lineage>
        <taxon>Eukaryota</taxon>
        <taxon>Fungi</taxon>
        <taxon>Dikarya</taxon>
        <taxon>Ascomycota</taxon>
        <taxon>Pezizomycotina</taxon>
        <taxon>Eurotiomycetes</taxon>
        <taxon>Eurotiomycetidae</taxon>
        <taxon>Eurotiales</taxon>
        <taxon>Aspergillaceae</taxon>
        <taxon>Aspergillus</taxon>
        <taxon>Aspergillus subgen. Nidulantes</taxon>
    </lineage>
</organism>
<dbReference type="Proteomes" id="UP000054771">
    <property type="component" value="Unassembled WGS sequence"/>
</dbReference>
<feature type="transmembrane region" description="Helical" evidence="5">
    <location>
        <begin position="226"/>
        <end position="248"/>
    </location>
</feature>
<proteinExistence type="predicted"/>
<evidence type="ECO:0000256" key="2">
    <source>
        <dbReference type="ARBA" id="ARBA00022692"/>
    </source>
</evidence>
<dbReference type="PANTHER" id="PTHR23501">
    <property type="entry name" value="MAJOR FACILITATOR SUPERFAMILY"/>
    <property type="match status" value="1"/>
</dbReference>
<feature type="transmembrane region" description="Helical" evidence="5">
    <location>
        <begin position="483"/>
        <end position="504"/>
    </location>
</feature>
<dbReference type="Gene3D" id="1.20.1250.20">
    <property type="entry name" value="MFS general substrate transporter like domains"/>
    <property type="match status" value="2"/>
</dbReference>
<dbReference type="Pfam" id="PF07690">
    <property type="entry name" value="MFS_1"/>
    <property type="match status" value="1"/>
</dbReference>
<dbReference type="InterPro" id="IPR036259">
    <property type="entry name" value="MFS_trans_sf"/>
</dbReference>
<feature type="transmembrane region" description="Helical" evidence="5">
    <location>
        <begin position="557"/>
        <end position="579"/>
    </location>
</feature>
<name>A0A0U5FPG8_ASPCI</name>
<dbReference type="AlphaFoldDB" id="A0A0U5FPG8"/>
<keyword evidence="4 5" id="KW-0472">Membrane</keyword>
<feature type="transmembrane region" description="Helical" evidence="5">
    <location>
        <begin position="68"/>
        <end position="86"/>
    </location>
</feature>
<feature type="transmembrane region" description="Helical" evidence="5">
    <location>
        <begin position="312"/>
        <end position="332"/>
    </location>
</feature>
<sequence length="597" mass="64765">MSNPNEVHEGSIDPVSAFRDVEKSVAVDSQALPPAYTKDEDAFDSDANSNFQEGVQRARAITAIWSKWTLLTLFCLLYVISFVDYLQNAIDAALNPYITSSFGRHGLLNVGSVLSSIIGGVAPLALAKVVDIWGRVEGFVVMITVCVVGMILKATCHTVEQYVGAHVLYWTGHIGMIYVIEVMISDMTTLRNRMIYFGINGTPRIASTFAGPAIADLFYKHLDFRWAFGAFAIILVGCSAPAMGLMVWMSHRAKAQGLISSSRRENNRSILGSLKHYFIEFDVPGILLITAALALLLLPFSLVAYAPDGWKTGYIIAMLVLGVVLFPAFYLYEAYVAPVQFLPFKYLKQGTIIGSALLYGLMFLSTFTWNGYYGSYLQVVHRLSLKNANYVLNAYSLTSTVFAPLIGAIIAYTGNFKWTASTGVPIMLLGTALIIPFRSPGTNPGVLALTQILVGLGSGFFTVCSSLAIMAPVTHQYIAVTNALGGLFGGVGSGIGLAIAGALWNNLLPQELHNRLPESQKANSRTIFGDMVLQMSFADGTPERAAIVDSYAHVMRLMVIAGAALMPLCLASIVVWKNINVKEVEEKRGIQTKGTVL</sequence>
<feature type="transmembrane region" description="Helical" evidence="5">
    <location>
        <begin position="449"/>
        <end position="471"/>
    </location>
</feature>
<protein>
    <recommendedName>
        <fullName evidence="8">Siderophore iron transporter mirB</fullName>
    </recommendedName>
</protein>
<evidence type="ECO:0000256" key="3">
    <source>
        <dbReference type="ARBA" id="ARBA00022989"/>
    </source>
</evidence>
<evidence type="ECO:0000256" key="4">
    <source>
        <dbReference type="ARBA" id="ARBA00023136"/>
    </source>
</evidence>
<dbReference type="EMBL" id="CDMC01000001">
    <property type="protein sequence ID" value="CEL00493.1"/>
    <property type="molecule type" value="Genomic_DNA"/>
</dbReference>
<dbReference type="InterPro" id="IPR011701">
    <property type="entry name" value="MFS"/>
</dbReference>
<feature type="transmembrane region" description="Helical" evidence="5">
    <location>
        <begin position="352"/>
        <end position="372"/>
    </location>
</feature>
<evidence type="ECO:0000256" key="1">
    <source>
        <dbReference type="ARBA" id="ARBA00004141"/>
    </source>
</evidence>
<gene>
    <name evidence="6" type="ORF">ASPCAL00093</name>
</gene>
<dbReference type="SUPFAM" id="SSF103473">
    <property type="entry name" value="MFS general substrate transporter"/>
    <property type="match status" value="2"/>
</dbReference>
<reference evidence="7" key="1">
    <citation type="journal article" date="2016" name="Genome Announc.">
        <title>Draft genome sequences of fungus Aspergillus calidoustus.</title>
        <authorList>
            <person name="Horn F."/>
            <person name="Linde J."/>
            <person name="Mattern D.J."/>
            <person name="Walther G."/>
            <person name="Guthke R."/>
            <person name="Scherlach K."/>
            <person name="Martin K."/>
            <person name="Brakhage A.A."/>
            <person name="Petzke L."/>
            <person name="Valiante V."/>
        </authorList>
    </citation>
    <scope>NUCLEOTIDE SEQUENCE [LARGE SCALE GENOMIC DNA]</scope>
    <source>
        <strain evidence="7">SF006504</strain>
    </source>
</reference>
<feature type="transmembrane region" description="Helical" evidence="5">
    <location>
        <begin position="392"/>
        <end position="411"/>
    </location>
</feature>
<keyword evidence="7" id="KW-1185">Reference proteome</keyword>
<feature type="transmembrane region" description="Helical" evidence="5">
    <location>
        <begin position="285"/>
        <end position="306"/>
    </location>
</feature>
<evidence type="ECO:0000313" key="6">
    <source>
        <dbReference type="EMBL" id="CEL00493.1"/>
    </source>
</evidence>